<dbReference type="OrthoDB" id="7375326at2"/>
<dbReference type="RefSeq" id="WP_065283657.1">
    <property type="nucleotide sequence ID" value="NZ_CP016288.1"/>
</dbReference>
<organism evidence="2 3">
    <name type="scientific">Rhizobium leguminosarum</name>
    <dbReference type="NCBI Taxonomy" id="384"/>
    <lineage>
        <taxon>Bacteria</taxon>
        <taxon>Pseudomonadati</taxon>
        <taxon>Pseudomonadota</taxon>
        <taxon>Alphaproteobacteria</taxon>
        <taxon>Hyphomicrobiales</taxon>
        <taxon>Rhizobiaceae</taxon>
        <taxon>Rhizobium/Agrobacterium group</taxon>
        <taxon>Rhizobium</taxon>
    </lineage>
</organism>
<dbReference type="PROSITE" id="PS51257">
    <property type="entry name" value="PROKAR_LIPOPROTEIN"/>
    <property type="match status" value="1"/>
</dbReference>
<accession>A0A1B1CK56</accession>
<evidence type="ECO:0000313" key="3">
    <source>
        <dbReference type="Proteomes" id="UP000092691"/>
    </source>
</evidence>
<evidence type="ECO:0000256" key="1">
    <source>
        <dbReference type="SAM" id="SignalP"/>
    </source>
</evidence>
<gene>
    <name evidence="2" type="ORF">BA011_40240</name>
</gene>
<dbReference type="Gene3D" id="2.60.40.1880">
    <property type="entry name" value="Invasion associated locus B (IalB) protein"/>
    <property type="match status" value="1"/>
</dbReference>
<feature type="signal peptide" evidence="1">
    <location>
        <begin position="1"/>
        <end position="24"/>
    </location>
</feature>
<reference evidence="2 3" key="1">
    <citation type="submission" date="2016-06" db="EMBL/GenBank/DDBJ databases">
        <title>Microsymbionts genomes from the relict species Vavilovia formosa.</title>
        <authorList>
            <person name="Chirak E."/>
            <person name="Kimeklis A."/>
            <person name="Andronov E."/>
        </authorList>
    </citation>
    <scope>NUCLEOTIDE SEQUENCE [LARGE SCALE GENOMIC DNA]</scope>
    <source>
        <strain evidence="2 3">Vaf10</strain>
        <plasmid evidence="3">Plasmid unnamed7</plasmid>
    </source>
</reference>
<protein>
    <recommendedName>
        <fullName evidence="4">Invasion associated locus B family protein</fullName>
    </recommendedName>
</protein>
<name>A0A1B1CK56_RHILE</name>
<keyword evidence="2" id="KW-0614">Plasmid</keyword>
<geneLocation type="plasmid" evidence="2 3">
    <name>unnamed7</name>
</geneLocation>
<dbReference type="AlphaFoldDB" id="A0A1B1CK56"/>
<feature type="chain" id="PRO_5008521022" description="Invasion associated locus B family protein" evidence="1">
    <location>
        <begin position="25"/>
        <end position="191"/>
    </location>
</feature>
<dbReference type="Pfam" id="PF06776">
    <property type="entry name" value="IalB"/>
    <property type="match status" value="1"/>
</dbReference>
<evidence type="ECO:0000313" key="2">
    <source>
        <dbReference type="EMBL" id="ANP90153.1"/>
    </source>
</evidence>
<sequence length="191" mass="20712">MFRRAGPVSSVFIACLFLYGPQAAGQEAIASGYRIRPPEVAVPDGATLGEYQRMIRPFENWTLICDENLKARQRVCNVTQTIENQAGQLAFSWSLAATPEGKPYMILRTAPVAKSDGVVSLKFEGRKEPVTVQLDGCNQAVCIGMLPVGPIMREQISKNSASTVSYSIRDGRTVSVTATLRGLSMAVEAIN</sequence>
<dbReference type="InterPro" id="IPR038696">
    <property type="entry name" value="IalB_sf"/>
</dbReference>
<proteinExistence type="predicted"/>
<dbReference type="EMBL" id="CP016288">
    <property type="protein sequence ID" value="ANP90153.1"/>
    <property type="molecule type" value="Genomic_DNA"/>
</dbReference>
<dbReference type="InterPro" id="IPR010642">
    <property type="entry name" value="Invasion_prot_B"/>
</dbReference>
<keyword evidence="1" id="KW-0732">Signal</keyword>
<dbReference type="Proteomes" id="UP000092691">
    <property type="component" value="Plasmid unnamed7"/>
</dbReference>
<evidence type="ECO:0008006" key="4">
    <source>
        <dbReference type="Google" id="ProtNLM"/>
    </source>
</evidence>